<dbReference type="InterPro" id="IPR013078">
    <property type="entry name" value="His_Pase_superF_clade-1"/>
</dbReference>
<feature type="chain" id="PRO_5007511315" evidence="1">
    <location>
        <begin position="20"/>
        <end position="193"/>
    </location>
</feature>
<accession>A0A143PG36</accession>
<dbReference type="InterPro" id="IPR029033">
    <property type="entry name" value="His_PPase_superfam"/>
</dbReference>
<dbReference type="Gene3D" id="3.40.50.1240">
    <property type="entry name" value="Phosphoglycerate mutase-like"/>
    <property type="match status" value="1"/>
</dbReference>
<proteinExistence type="predicted"/>
<gene>
    <name evidence="2" type="ORF">LuPra_00558</name>
</gene>
<reference evidence="3" key="2">
    <citation type="submission" date="2016-04" db="EMBL/GenBank/DDBJ databases">
        <title>First Complete Genome Sequence of a Subdivision 6 Acidobacterium.</title>
        <authorList>
            <person name="Huang S."/>
            <person name="Vieira S."/>
            <person name="Bunk B."/>
            <person name="Riedel T."/>
            <person name="Sproeer C."/>
            <person name="Overmann J."/>
        </authorList>
    </citation>
    <scope>NUCLEOTIDE SEQUENCE [LARGE SCALE GENOMIC DNA]</scope>
    <source>
        <strain evidence="3">DSM 100886 HEG_-6_39</strain>
    </source>
</reference>
<dbReference type="Pfam" id="PF00300">
    <property type="entry name" value="His_Phos_1"/>
    <property type="match status" value="1"/>
</dbReference>
<dbReference type="OrthoDB" id="8685508at2"/>
<evidence type="ECO:0000256" key="1">
    <source>
        <dbReference type="SAM" id="SignalP"/>
    </source>
</evidence>
<dbReference type="EMBL" id="CP015136">
    <property type="protein sequence ID" value="AMY07386.1"/>
    <property type="molecule type" value="Genomic_DNA"/>
</dbReference>
<reference evidence="2 3" key="1">
    <citation type="journal article" date="2016" name="Genome Announc.">
        <title>First Complete Genome Sequence of a Subdivision 6 Acidobacterium Strain.</title>
        <authorList>
            <person name="Huang S."/>
            <person name="Vieira S."/>
            <person name="Bunk B."/>
            <person name="Riedel T."/>
            <person name="Sproer C."/>
            <person name="Overmann J."/>
        </authorList>
    </citation>
    <scope>NUCLEOTIDE SEQUENCE [LARGE SCALE GENOMIC DNA]</scope>
    <source>
        <strain evidence="3">DSM 100886 HEG_-6_39</strain>
    </source>
</reference>
<protein>
    <submittedName>
        <fullName evidence="2">Histidine phosphatase superfamily (Branch 1)</fullName>
    </submittedName>
</protein>
<evidence type="ECO:0000313" key="2">
    <source>
        <dbReference type="EMBL" id="AMY07386.1"/>
    </source>
</evidence>
<feature type="signal peptide" evidence="1">
    <location>
        <begin position="1"/>
        <end position="19"/>
    </location>
</feature>
<dbReference type="SMART" id="SM00855">
    <property type="entry name" value="PGAM"/>
    <property type="match status" value="1"/>
</dbReference>
<evidence type="ECO:0000313" key="3">
    <source>
        <dbReference type="Proteomes" id="UP000076079"/>
    </source>
</evidence>
<keyword evidence="1" id="KW-0732">Signal</keyword>
<keyword evidence="3" id="KW-1185">Reference proteome</keyword>
<dbReference type="KEGG" id="abac:LuPra_00558"/>
<dbReference type="STRING" id="1855912.LuPra_00558"/>
<dbReference type="SUPFAM" id="SSF53254">
    <property type="entry name" value="Phosphoglycerate mutase-like"/>
    <property type="match status" value="1"/>
</dbReference>
<sequence length="193" mass="20573" precursor="true">MFWRSPVQIATALVWLASAAAGQPSTDPALALARSRDPGIVTLLRHGRAPGVGDPAGFSLGDCSTQRNLSDEGREDARRLGEALRAVGVREADVRSSQWCRCLETARLIAVGPVRTASYLNSFFAGQGDESASTQALRAAVLQKLDSRRPTFFVTHQVNITALTGVFPAEGEAIFVRATAAGTIEVVGRARLR</sequence>
<dbReference type="RefSeq" id="WP_157898659.1">
    <property type="nucleotide sequence ID" value="NZ_CP015136.1"/>
</dbReference>
<dbReference type="AlphaFoldDB" id="A0A143PG36"/>
<dbReference type="Proteomes" id="UP000076079">
    <property type="component" value="Chromosome"/>
</dbReference>
<dbReference type="CDD" id="cd07040">
    <property type="entry name" value="HP"/>
    <property type="match status" value="1"/>
</dbReference>
<organism evidence="2 3">
    <name type="scientific">Luteitalea pratensis</name>
    <dbReference type="NCBI Taxonomy" id="1855912"/>
    <lineage>
        <taxon>Bacteria</taxon>
        <taxon>Pseudomonadati</taxon>
        <taxon>Acidobacteriota</taxon>
        <taxon>Vicinamibacteria</taxon>
        <taxon>Vicinamibacterales</taxon>
        <taxon>Vicinamibacteraceae</taxon>
        <taxon>Luteitalea</taxon>
    </lineage>
</organism>
<name>A0A143PG36_LUTPR</name>